<evidence type="ECO:0000256" key="8">
    <source>
        <dbReference type="HAMAP-Rule" id="MF_02220"/>
    </source>
</evidence>
<feature type="domain" description="Carbohydrate kinase FGGY N-terminal" evidence="11">
    <location>
        <begin position="7"/>
        <end position="249"/>
    </location>
</feature>
<evidence type="ECO:0000256" key="5">
    <source>
        <dbReference type="ARBA" id="ARBA00022777"/>
    </source>
</evidence>
<dbReference type="EMBL" id="CP002042">
    <property type="protein sequence ID" value="ADH64888.1"/>
    <property type="molecule type" value="Genomic_DNA"/>
</dbReference>
<evidence type="ECO:0000256" key="4">
    <source>
        <dbReference type="ARBA" id="ARBA00022741"/>
    </source>
</evidence>
<keyword evidence="4 8" id="KW-0547">Nucleotide-binding</keyword>
<dbReference type="KEGG" id="msv:Mesil_3052"/>
<feature type="active site" description="Proton acceptor" evidence="8">
    <location>
        <position position="242"/>
    </location>
</feature>
<sequence>MKRHGLLGLDLGTSGCKGLLVSLEGRVLAAQSAEYPLLVPRPGWAEQEPEVWWEAAVAVLKRLAEQSKEQKIEILALGLTGQMHGAVFLDGLGNPIRPALLWNDGRTAAECREIEERVGPQRLRKIAGNPALTGFQAPKILWLRKNQPEAYARVRHLLLPKDFIRYRLTGGFATDASDAAGTLLLDLARRDYSPEILGALEIPPEWLPSVHEGPQITGYVSPEAARLTGLPPGLPVAAGGGDNAAAAVGSGVVREGTASVSVGTSGVIFAHSDHLRLDPEGALHAFCHAVPGKYHLMGVVLCAGGSLRWYRDTLAGEEVAAAQGAGRDPYQVLMDQAGPIPAGAEGLYFLPYLAGERTPHMDPQARGGWVGLSLAHRKGHLVRAILEGVAFALKDSLVRIAALGIQPEALRTVGGGMRSPLWRTIVAATLEAPLQGLEAEEGPAFGAALLGGVGVGAYRDVDEAVAKAVRLKPETTLPDPRLAQTYQELYRQYIRLYPALKESGVFRVYPK</sequence>
<dbReference type="InterPro" id="IPR006000">
    <property type="entry name" value="Xylulokinase"/>
</dbReference>
<name>D7BE30_ALLS1</name>
<keyword evidence="3 8" id="KW-0808">Transferase</keyword>
<dbReference type="GO" id="GO:0005998">
    <property type="term" value="P:xylulose catabolic process"/>
    <property type="evidence" value="ECO:0007669"/>
    <property type="project" value="UniProtKB-UniRule"/>
</dbReference>
<reference evidence="13 14" key="1">
    <citation type="journal article" date="2010" name="Stand. Genomic Sci.">
        <title>Complete genome sequence of Meiothermus silvanus type strain (VI-R2).</title>
        <authorList>
            <person name="Sikorski J."/>
            <person name="Tindall B.J."/>
            <person name="Lowry S."/>
            <person name="Lucas S."/>
            <person name="Nolan M."/>
            <person name="Copeland A."/>
            <person name="Glavina Del Rio T."/>
            <person name="Tice H."/>
            <person name="Cheng J.F."/>
            <person name="Han C."/>
            <person name="Pitluck S."/>
            <person name="Liolios K."/>
            <person name="Ivanova N."/>
            <person name="Mavromatis K."/>
            <person name="Mikhailova N."/>
            <person name="Pati A."/>
            <person name="Goodwin L."/>
            <person name="Chen A."/>
            <person name="Palaniappan K."/>
            <person name="Land M."/>
            <person name="Hauser L."/>
            <person name="Chang Y.J."/>
            <person name="Jeffries C.D."/>
            <person name="Rohde M."/>
            <person name="Goker M."/>
            <person name="Woyke T."/>
            <person name="Bristow J."/>
            <person name="Eisen J.A."/>
            <person name="Markowitz V."/>
            <person name="Hugenholtz P."/>
            <person name="Kyrpides N.C."/>
            <person name="Klenk H.P."/>
            <person name="Lapidus A."/>
        </authorList>
    </citation>
    <scope>NUCLEOTIDE SEQUENCE [LARGE SCALE GENOMIC DNA]</scope>
    <source>
        <strain evidence="14">ATCC 700542 / DSM 9946 / VI-R2</strain>
    </source>
</reference>
<dbReference type="HOGENOM" id="CLU_009281_3_0_0"/>
<dbReference type="Pfam" id="PF02782">
    <property type="entry name" value="FGGY_C"/>
    <property type="match status" value="1"/>
</dbReference>
<dbReference type="GO" id="GO:0042732">
    <property type="term" value="P:D-xylose metabolic process"/>
    <property type="evidence" value="ECO:0007669"/>
    <property type="project" value="UniProtKB-KW"/>
</dbReference>
<dbReference type="InterPro" id="IPR018484">
    <property type="entry name" value="FGGY_N"/>
</dbReference>
<comment type="catalytic activity">
    <reaction evidence="8 10">
        <text>D-xylulose + ATP = D-xylulose 5-phosphate + ADP + H(+)</text>
        <dbReference type="Rhea" id="RHEA:10964"/>
        <dbReference type="ChEBI" id="CHEBI:15378"/>
        <dbReference type="ChEBI" id="CHEBI:17140"/>
        <dbReference type="ChEBI" id="CHEBI:30616"/>
        <dbReference type="ChEBI" id="CHEBI:57737"/>
        <dbReference type="ChEBI" id="CHEBI:456216"/>
        <dbReference type="EC" id="2.7.1.17"/>
    </reaction>
</comment>
<evidence type="ECO:0000313" key="13">
    <source>
        <dbReference type="EMBL" id="ADH64888.1"/>
    </source>
</evidence>
<dbReference type="HAMAP" id="MF_02220">
    <property type="entry name" value="XylB"/>
    <property type="match status" value="1"/>
</dbReference>
<dbReference type="RefSeq" id="WP_013159418.1">
    <property type="nucleotide sequence ID" value="NC_014212.1"/>
</dbReference>
<evidence type="ECO:0000256" key="2">
    <source>
        <dbReference type="ARBA" id="ARBA00022629"/>
    </source>
</evidence>
<evidence type="ECO:0000259" key="11">
    <source>
        <dbReference type="Pfam" id="PF00370"/>
    </source>
</evidence>
<dbReference type="InterPro" id="IPR018483">
    <property type="entry name" value="Carb_kinase_FGGY_CS"/>
</dbReference>
<evidence type="ECO:0000313" key="14">
    <source>
        <dbReference type="Proteomes" id="UP000001916"/>
    </source>
</evidence>
<feature type="domain" description="Carbohydrate kinase FGGY C-terminal" evidence="12">
    <location>
        <begin position="259"/>
        <end position="453"/>
    </location>
</feature>
<dbReference type="GO" id="GO:0005524">
    <property type="term" value="F:ATP binding"/>
    <property type="evidence" value="ECO:0007669"/>
    <property type="project" value="UniProtKB-UniRule"/>
</dbReference>
<evidence type="ECO:0000256" key="6">
    <source>
        <dbReference type="ARBA" id="ARBA00022840"/>
    </source>
</evidence>
<dbReference type="GO" id="GO:0004856">
    <property type="term" value="F:D-xylulokinase activity"/>
    <property type="evidence" value="ECO:0007669"/>
    <property type="project" value="UniProtKB-UniRule"/>
</dbReference>
<dbReference type="InterPro" id="IPR018485">
    <property type="entry name" value="FGGY_C"/>
</dbReference>
<dbReference type="Pfam" id="PF00370">
    <property type="entry name" value="FGGY_N"/>
    <property type="match status" value="1"/>
</dbReference>
<dbReference type="InterPro" id="IPR050406">
    <property type="entry name" value="FGGY_Carb_Kinase"/>
</dbReference>
<comment type="function">
    <text evidence="8">Catalyzes the phosphorylation of D-xylulose to D-xylulose 5-phosphate.</text>
</comment>
<dbReference type="EC" id="2.7.1.17" evidence="8 10"/>
<dbReference type="Proteomes" id="UP000001916">
    <property type="component" value="Chromosome"/>
</dbReference>
<dbReference type="PROSITE" id="PS00445">
    <property type="entry name" value="FGGY_KINASES_2"/>
    <property type="match status" value="1"/>
</dbReference>
<feature type="binding site" evidence="8">
    <location>
        <begin position="83"/>
        <end position="84"/>
    </location>
    <ligand>
        <name>substrate</name>
    </ligand>
</feature>
<keyword evidence="7 8" id="KW-0119">Carbohydrate metabolism</keyword>
<keyword evidence="14" id="KW-1185">Reference proteome</keyword>
<dbReference type="CDD" id="cd07808">
    <property type="entry name" value="ASKHA_NBD_FGGY_EcXK-like"/>
    <property type="match status" value="1"/>
</dbReference>
<dbReference type="PANTHER" id="PTHR43095">
    <property type="entry name" value="SUGAR KINASE"/>
    <property type="match status" value="1"/>
</dbReference>
<evidence type="ECO:0000256" key="1">
    <source>
        <dbReference type="ARBA" id="ARBA00009156"/>
    </source>
</evidence>
<keyword evidence="6 8" id="KW-0067">ATP-binding</keyword>
<organism evidence="13 14">
    <name type="scientific">Allomeiothermus silvanus (strain ATCC 700542 / DSM 9946 / NBRC 106475 / NCIMB 13440 / VI-R2)</name>
    <name type="common">Thermus silvanus</name>
    <dbReference type="NCBI Taxonomy" id="526227"/>
    <lineage>
        <taxon>Bacteria</taxon>
        <taxon>Thermotogati</taxon>
        <taxon>Deinococcota</taxon>
        <taxon>Deinococci</taxon>
        <taxon>Thermales</taxon>
        <taxon>Thermaceae</taxon>
        <taxon>Allomeiothermus</taxon>
    </lineage>
</organism>
<comment type="similarity">
    <text evidence="1 8 9">Belongs to the FGGY kinase family.</text>
</comment>
<dbReference type="SUPFAM" id="SSF53067">
    <property type="entry name" value="Actin-like ATPase domain"/>
    <property type="match status" value="2"/>
</dbReference>
<feature type="site" description="Important for activity" evidence="8">
    <location>
        <position position="10"/>
    </location>
</feature>
<proteinExistence type="inferred from homology"/>
<evidence type="ECO:0000256" key="7">
    <source>
        <dbReference type="ARBA" id="ARBA00023277"/>
    </source>
</evidence>
<keyword evidence="2 8" id="KW-0859">Xylose metabolism</keyword>
<dbReference type="eggNOG" id="COG1070">
    <property type="taxonomic scope" value="Bacteria"/>
</dbReference>
<evidence type="ECO:0000256" key="9">
    <source>
        <dbReference type="RuleBase" id="RU003733"/>
    </source>
</evidence>
<evidence type="ECO:0000256" key="3">
    <source>
        <dbReference type="ARBA" id="ARBA00022679"/>
    </source>
</evidence>
<dbReference type="PANTHER" id="PTHR43095:SF5">
    <property type="entry name" value="XYLULOSE KINASE"/>
    <property type="match status" value="1"/>
</dbReference>
<accession>D7BE30</accession>
<dbReference type="OrthoDB" id="9805576at2"/>
<dbReference type="PIRSF" id="PIRSF000538">
    <property type="entry name" value="GlpK"/>
    <property type="match status" value="1"/>
</dbReference>
<dbReference type="Gene3D" id="3.30.420.40">
    <property type="match status" value="2"/>
</dbReference>
<dbReference type="STRING" id="526227.Mesil_3052"/>
<dbReference type="InterPro" id="IPR043129">
    <property type="entry name" value="ATPase_NBD"/>
</dbReference>
<evidence type="ECO:0000256" key="10">
    <source>
        <dbReference type="RuleBase" id="RU364073"/>
    </source>
</evidence>
<gene>
    <name evidence="8 10" type="primary">xylB</name>
    <name evidence="13" type="ordered locus">Mesil_3052</name>
</gene>
<keyword evidence="5 8" id="KW-0418">Kinase</keyword>
<dbReference type="AlphaFoldDB" id="D7BE30"/>
<evidence type="ECO:0000259" key="12">
    <source>
        <dbReference type="Pfam" id="PF02782"/>
    </source>
</evidence>
<dbReference type="NCBIfam" id="TIGR01312">
    <property type="entry name" value="XylB"/>
    <property type="match status" value="1"/>
</dbReference>
<protein>
    <recommendedName>
        <fullName evidence="8 10">Xylulose kinase</fullName>
        <shortName evidence="8 10">Xylulokinase</shortName>
        <ecNumber evidence="8 10">2.7.1.17</ecNumber>
    </recommendedName>
</protein>
<dbReference type="InterPro" id="IPR000577">
    <property type="entry name" value="Carb_kinase_FGGY"/>
</dbReference>